<dbReference type="Pfam" id="PF25323">
    <property type="entry name" value="6TM_PilS"/>
    <property type="match status" value="1"/>
</dbReference>
<dbReference type="SMART" id="SM00387">
    <property type="entry name" value="HATPase_c"/>
    <property type="match status" value="1"/>
</dbReference>
<protein>
    <recommendedName>
        <fullName evidence="2">histidine kinase</fullName>
        <ecNumber evidence="2">2.7.13.3</ecNumber>
    </recommendedName>
</protein>
<evidence type="ECO:0000313" key="14">
    <source>
        <dbReference type="Proteomes" id="UP000316292"/>
    </source>
</evidence>
<dbReference type="SMART" id="SM00091">
    <property type="entry name" value="PAS"/>
    <property type="match status" value="1"/>
</dbReference>
<dbReference type="Pfam" id="PF00512">
    <property type="entry name" value="HisKA"/>
    <property type="match status" value="1"/>
</dbReference>
<dbReference type="GO" id="GO:0000155">
    <property type="term" value="F:phosphorelay sensor kinase activity"/>
    <property type="evidence" value="ECO:0007669"/>
    <property type="project" value="InterPro"/>
</dbReference>
<evidence type="ECO:0000313" key="13">
    <source>
        <dbReference type="EMBL" id="TMQ49087.1"/>
    </source>
</evidence>
<evidence type="ECO:0000256" key="9">
    <source>
        <dbReference type="SAM" id="Phobius"/>
    </source>
</evidence>
<dbReference type="EC" id="2.7.13.3" evidence="2"/>
<reference evidence="13 14" key="1">
    <citation type="journal article" date="2019" name="Nat. Microbiol.">
        <title>Mediterranean grassland soil C-N compound turnover is dependent on rainfall and depth, and is mediated by genomically divergent microorganisms.</title>
        <authorList>
            <person name="Diamond S."/>
            <person name="Andeer P.F."/>
            <person name="Li Z."/>
            <person name="Crits-Christoph A."/>
            <person name="Burstein D."/>
            <person name="Anantharaman K."/>
            <person name="Lane K.R."/>
            <person name="Thomas B.C."/>
            <person name="Pan C."/>
            <person name="Northen T.R."/>
            <person name="Banfield J.F."/>
        </authorList>
    </citation>
    <scope>NUCLEOTIDE SEQUENCE [LARGE SCALE GENOMIC DNA]</scope>
    <source>
        <strain evidence="13">WS_1</strain>
    </source>
</reference>
<dbReference type="PANTHER" id="PTHR43065">
    <property type="entry name" value="SENSOR HISTIDINE KINASE"/>
    <property type="match status" value="1"/>
</dbReference>
<keyword evidence="9" id="KW-0812">Transmembrane</keyword>
<evidence type="ECO:0000259" key="10">
    <source>
        <dbReference type="PROSITE" id="PS50109"/>
    </source>
</evidence>
<dbReference type="PRINTS" id="PR00344">
    <property type="entry name" value="BCTRLSENSOR"/>
</dbReference>
<gene>
    <name evidence="13" type="ORF">E6K71_05620</name>
</gene>
<dbReference type="AlphaFoldDB" id="A0A538SCJ6"/>
<dbReference type="Gene3D" id="3.30.565.10">
    <property type="entry name" value="Histidine kinase-like ATPase, C-terminal domain"/>
    <property type="match status" value="1"/>
</dbReference>
<evidence type="ECO:0000259" key="12">
    <source>
        <dbReference type="PROSITE" id="PS50113"/>
    </source>
</evidence>
<organism evidence="13 14">
    <name type="scientific">Eiseniibacteriota bacterium</name>
    <dbReference type="NCBI Taxonomy" id="2212470"/>
    <lineage>
        <taxon>Bacteria</taxon>
        <taxon>Candidatus Eiseniibacteriota</taxon>
    </lineage>
</organism>
<dbReference type="CDD" id="cd00075">
    <property type="entry name" value="HATPase"/>
    <property type="match status" value="1"/>
</dbReference>
<feature type="transmembrane region" description="Helical" evidence="9">
    <location>
        <begin position="166"/>
        <end position="187"/>
    </location>
</feature>
<name>A0A538SCJ6_UNCEI</name>
<dbReference type="InterPro" id="IPR005467">
    <property type="entry name" value="His_kinase_dom"/>
</dbReference>
<dbReference type="EMBL" id="VBOR01000061">
    <property type="protein sequence ID" value="TMQ49087.1"/>
    <property type="molecule type" value="Genomic_DNA"/>
</dbReference>
<dbReference type="PROSITE" id="PS50112">
    <property type="entry name" value="PAS"/>
    <property type="match status" value="1"/>
</dbReference>
<dbReference type="SUPFAM" id="SSF55874">
    <property type="entry name" value="ATPase domain of HSP90 chaperone/DNA topoisomerase II/histidine kinase"/>
    <property type="match status" value="1"/>
</dbReference>
<dbReference type="InterPro" id="IPR003661">
    <property type="entry name" value="HisK_dim/P_dom"/>
</dbReference>
<keyword evidence="5" id="KW-0547">Nucleotide-binding</keyword>
<evidence type="ECO:0000256" key="4">
    <source>
        <dbReference type="ARBA" id="ARBA00022679"/>
    </source>
</evidence>
<evidence type="ECO:0000256" key="2">
    <source>
        <dbReference type="ARBA" id="ARBA00012438"/>
    </source>
</evidence>
<dbReference type="Gene3D" id="1.10.287.130">
    <property type="match status" value="1"/>
</dbReference>
<comment type="caution">
    <text evidence="13">The sequence shown here is derived from an EMBL/GenBank/DDBJ whole genome shotgun (WGS) entry which is preliminary data.</text>
</comment>
<feature type="transmembrane region" description="Helical" evidence="9">
    <location>
        <begin position="80"/>
        <end position="100"/>
    </location>
</feature>
<evidence type="ECO:0000256" key="7">
    <source>
        <dbReference type="ARBA" id="ARBA00022840"/>
    </source>
</evidence>
<dbReference type="InterPro" id="IPR013767">
    <property type="entry name" value="PAS_fold"/>
</dbReference>
<keyword evidence="9" id="KW-1133">Transmembrane helix</keyword>
<keyword evidence="7" id="KW-0067">ATP-binding</keyword>
<evidence type="ECO:0000259" key="11">
    <source>
        <dbReference type="PROSITE" id="PS50112"/>
    </source>
</evidence>
<feature type="domain" description="Histidine kinase" evidence="10">
    <location>
        <begin position="346"/>
        <end position="565"/>
    </location>
</feature>
<feature type="transmembrane region" description="Helical" evidence="9">
    <location>
        <begin position="52"/>
        <end position="68"/>
    </location>
</feature>
<evidence type="ECO:0000256" key="1">
    <source>
        <dbReference type="ARBA" id="ARBA00000085"/>
    </source>
</evidence>
<dbReference type="CDD" id="cd00130">
    <property type="entry name" value="PAS"/>
    <property type="match status" value="1"/>
</dbReference>
<keyword evidence="3" id="KW-0597">Phosphoprotein</keyword>
<dbReference type="PANTHER" id="PTHR43065:SF10">
    <property type="entry name" value="PEROXIDE STRESS-ACTIVATED HISTIDINE KINASE MAK3"/>
    <property type="match status" value="1"/>
</dbReference>
<dbReference type="Proteomes" id="UP000316292">
    <property type="component" value="Unassembled WGS sequence"/>
</dbReference>
<feature type="transmembrane region" description="Helical" evidence="9">
    <location>
        <begin position="120"/>
        <end position="145"/>
    </location>
</feature>
<dbReference type="InterPro" id="IPR004358">
    <property type="entry name" value="Sig_transdc_His_kin-like_C"/>
</dbReference>
<feature type="domain" description="PAC" evidence="12">
    <location>
        <begin position="281"/>
        <end position="333"/>
    </location>
</feature>
<dbReference type="Pfam" id="PF00989">
    <property type="entry name" value="PAS"/>
    <property type="match status" value="1"/>
</dbReference>
<dbReference type="InterPro" id="IPR036097">
    <property type="entry name" value="HisK_dim/P_sf"/>
</dbReference>
<evidence type="ECO:0000256" key="5">
    <source>
        <dbReference type="ARBA" id="ARBA00022741"/>
    </source>
</evidence>
<dbReference type="SMART" id="SM00388">
    <property type="entry name" value="HisKA"/>
    <property type="match status" value="1"/>
</dbReference>
<dbReference type="SUPFAM" id="SSF55785">
    <property type="entry name" value="PYP-like sensor domain (PAS domain)"/>
    <property type="match status" value="1"/>
</dbReference>
<comment type="catalytic activity">
    <reaction evidence="1">
        <text>ATP + protein L-histidine = ADP + protein N-phospho-L-histidine.</text>
        <dbReference type="EC" id="2.7.13.3"/>
    </reaction>
</comment>
<keyword evidence="6" id="KW-0418">Kinase</keyword>
<evidence type="ECO:0000256" key="3">
    <source>
        <dbReference type="ARBA" id="ARBA00022553"/>
    </source>
</evidence>
<dbReference type="CDD" id="cd00082">
    <property type="entry name" value="HisKA"/>
    <property type="match status" value="1"/>
</dbReference>
<dbReference type="SUPFAM" id="SSF47384">
    <property type="entry name" value="Homodimeric domain of signal transducing histidine kinase"/>
    <property type="match status" value="1"/>
</dbReference>
<dbReference type="InterPro" id="IPR035965">
    <property type="entry name" value="PAS-like_dom_sf"/>
</dbReference>
<dbReference type="PROSITE" id="PS50109">
    <property type="entry name" value="HIS_KIN"/>
    <property type="match status" value="1"/>
</dbReference>
<dbReference type="InterPro" id="IPR003594">
    <property type="entry name" value="HATPase_dom"/>
</dbReference>
<keyword evidence="8" id="KW-0902">Two-component regulatory system</keyword>
<accession>A0A538SCJ6</accession>
<evidence type="ECO:0000256" key="8">
    <source>
        <dbReference type="ARBA" id="ARBA00023012"/>
    </source>
</evidence>
<feature type="domain" description="PAS" evidence="11">
    <location>
        <begin position="215"/>
        <end position="244"/>
    </location>
</feature>
<proteinExistence type="predicted"/>
<dbReference type="InterPro" id="IPR000014">
    <property type="entry name" value="PAS"/>
</dbReference>
<keyword evidence="4" id="KW-0808">Transferase</keyword>
<dbReference type="GO" id="GO:0005524">
    <property type="term" value="F:ATP binding"/>
    <property type="evidence" value="ECO:0007669"/>
    <property type="project" value="UniProtKB-KW"/>
</dbReference>
<dbReference type="Gene3D" id="3.30.450.20">
    <property type="entry name" value="PAS domain"/>
    <property type="match status" value="1"/>
</dbReference>
<dbReference type="NCBIfam" id="TIGR00229">
    <property type="entry name" value="sensory_box"/>
    <property type="match status" value="1"/>
</dbReference>
<sequence>MIEGLQEPGTERISDSGLAIQAVILGRVVLLVLVTVMAVVFSGASLGFDRQFPFWFFLFAVGVLGLAYRRVLRSGGDTKTLLATQFIVDVGTTSYLVFFTGGAESQFVPLYLLSPLLGGIFLSVRGGVFLAAAASMAYAGFYLAARQGLMPSMGYGMTQGLGDGAILLRVLLYVPLLFVVGVIGGRLGRRIQEGRRALETARAELNRALFDTESILENMSSGLVTVDADGVVRHWNRAASEISGCAVDAMRSRPYVDALGPGLAEFTIRMRDALEHGAPSSRAEITITKPDGTKVPLGISTSLLRDPDGRRRGVIGLFQDLSEVRALEERIRRRETLAAIGELSAGIAHEIRNCLNPISGSVEVLQRELKVKGENARLLDLVVRESERLDNFIRELLDYARERPLKCEDLDLESLLTDIVDVARRHPSAEGKTLRFVGQGESVYVHVDSEQMRQVLLNLVLNALEAVDPEGKVDVRVAARRNRPASPMGAPATTWVCVEVQDNGIGIAAPEVELIFEPFYSTKRGGTGLGLAIANRIVERHGGALEVESRLGAGTTMRVWVPRSTSTARTVAHAA</sequence>
<dbReference type="InterPro" id="IPR036890">
    <property type="entry name" value="HATPase_C_sf"/>
</dbReference>
<feature type="transmembrane region" description="Helical" evidence="9">
    <location>
        <begin position="22"/>
        <end position="46"/>
    </location>
</feature>
<dbReference type="Pfam" id="PF02518">
    <property type="entry name" value="HATPase_c"/>
    <property type="match status" value="1"/>
</dbReference>
<keyword evidence="9" id="KW-0472">Membrane</keyword>
<evidence type="ECO:0000256" key="6">
    <source>
        <dbReference type="ARBA" id="ARBA00022777"/>
    </source>
</evidence>
<dbReference type="PROSITE" id="PS50113">
    <property type="entry name" value="PAC"/>
    <property type="match status" value="1"/>
</dbReference>
<dbReference type="InterPro" id="IPR000700">
    <property type="entry name" value="PAS-assoc_C"/>
</dbReference>
<dbReference type="GO" id="GO:0006355">
    <property type="term" value="P:regulation of DNA-templated transcription"/>
    <property type="evidence" value="ECO:0007669"/>
    <property type="project" value="InterPro"/>
</dbReference>